<dbReference type="Proteomes" id="UP001497525">
    <property type="component" value="Unassembled WGS sequence"/>
</dbReference>
<dbReference type="InterPro" id="IPR039344">
    <property type="entry name" value="MBLAC1"/>
</dbReference>
<accession>A0AAV2T0S2</accession>
<proteinExistence type="predicted"/>
<organism evidence="1 2">
    <name type="scientific">Calicophoron daubneyi</name>
    <name type="common">Rumen fluke</name>
    <name type="synonym">Paramphistomum daubneyi</name>
    <dbReference type="NCBI Taxonomy" id="300641"/>
    <lineage>
        <taxon>Eukaryota</taxon>
        <taxon>Metazoa</taxon>
        <taxon>Spiralia</taxon>
        <taxon>Lophotrochozoa</taxon>
        <taxon>Platyhelminthes</taxon>
        <taxon>Trematoda</taxon>
        <taxon>Digenea</taxon>
        <taxon>Plagiorchiida</taxon>
        <taxon>Pronocephalata</taxon>
        <taxon>Paramphistomoidea</taxon>
        <taxon>Paramphistomidae</taxon>
        <taxon>Calicophoron</taxon>
    </lineage>
</organism>
<evidence type="ECO:0000313" key="1">
    <source>
        <dbReference type="EMBL" id="CAL5130356.1"/>
    </source>
</evidence>
<protein>
    <recommendedName>
        <fullName evidence="3">Metallo-beta-lactamase domain-containing protein</fullName>
    </recommendedName>
</protein>
<name>A0AAV2T0S2_CALDB</name>
<dbReference type="EMBL" id="CAXLJL010000062">
    <property type="protein sequence ID" value="CAL5130356.1"/>
    <property type="molecule type" value="Genomic_DNA"/>
</dbReference>
<evidence type="ECO:0008006" key="3">
    <source>
        <dbReference type="Google" id="ProtNLM"/>
    </source>
</evidence>
<dbReference type="Gene3D" id="3.60.15.10">
    <property type="entry name" value="Ribonuclease Z/Hydroxyacylglutathione hydrolase-like"/>
    <property type="match status" value="1"/>
</dbReference>
<reference evidence="1" key="1">
    <citation type="submission" date="2024-06" db="EMBL/GenBank/DDBJ databases">
        <authorList>
            <person name="Liu X."/>
            <person name="Lenzi L."/>
            <person name="Haldenby T S."/>
            <person name="Uol C."/>
        </authorList>
    </citation>
    <scope>NUCLEOTIDE SEQUENCE</scope>
</reference>
<comment type="caution">
    <text evidence="1">The sequence shown here is derived from an EMBL/GenBank/DDBJ whole genome shotgun (WGS) entry which is preliminary data.</text>
</comment>
<evidence type="ECO:0000313" key="2">
    <source>
        <dbReference type="Proteomes" id="UP001497525"/>
    </source>
</evidence>
<dbReference type="PANTHER" id="PTHR23200:SF48">
    <property type="entry name" value="METALLO-BETA-LACTAMASE DOMAIN-CONTAINING PROTEIN 1"/>
    <property type="match status" value="1"/>
</dbReference>
<dbReference type="SUPFAM" id="SSF56281">
    <property type="entry name" value="Metallo-hydrolase/oxidoreductase"/>
    <property type="match status" value="1"/>
</dbReference>
<sequence length="237" mass="26220">MEKGQYSVFLLREGSYSRSPEGVSRRKCNTVLVRGPAGSIIVNPGSVWDGPNLLSSLKSLGVTQPEKEIDYVVCTDGRAEHVGCLSLFPNANMMIVGYDIQKPEDVFLEHDFGDGSVPYEFDEQCYVVGTPGLRTQQVTLLVTGRLITDNGDVPEKVGRIAITGGLFTDEADASCVSLLDHPERKIGDCINDKENFMNSWRRSRQYVLDRADWIIPAYGQAFEVRAEYSSTPCVELA</sequence>
<dbReference type="AlphaFoldDB" id="A0AAV2T0S2"/>
<dbReference type="PANTHER" id="PTHR23200">
    <property type="entry name" value="METALLO-BETA-LACTAMASE DOMAIN-CONTAINING PROTEIN 1"/>
    <property type="match status" value="1"/>
</dbReference>
<dbReference type="InterPro" id="IPR036866">
    <property type="entry name" value="RibonucZ/Hydroxyglut_hydro"/>
</dbReference>
<gene>
    <name evidence="1" type="ORF">CDAUBV1_LOCUS1971</name>
</gene>